<accession>A0A6M0RAW0</accession>
<proteinExistence type="predicted"/>
<feature type="transmembrane region" description="Helical" evidence="1">
    <location>
        <begin position="7"/>
        <end position="23"/>
    </location>
</feature>
<name>A0A6M0RAW0_9CLOT</name>
<gene>
    <name evidence="2" type="primary">spoIIR</name>
    <name evidence="2" type="ORF">FDF74_09385</name>
</gene>
<dbReference type="NCBIfam" id="TIGR02837">
    <property type="entry name" value="spore_II_R"/>
    <property type="match status" value="1"/>
</dbReference>
<organism evidence="2 3">
    <name type="scientific">Clostridium niameyense</name>
    <dbReference type="NCBI Taxonomy" id="1622073"/>
    <lineage>
        <taxon>Bacteria</taxon>
        <taxon>Bacillati</taxon>
        <taxon>Bacillota</taxon>
        <taxon>Clostridia</taxon>
        <taxon>Eubacteriales</taxon>
        <taxon>Clostridiaceae</taxon>
        <taxon>Clostridium</taxon>
    </lineage>
</organism>
<keyword evidence="1" id="KW-0472">Membrane</keyword>
<dbReference type="AlphaFoldDB" id="A0A6M0RAW0"/>
<protein>
    <submittedName>
        <fullName evidence="2">Stage II sporulation protein R</fullName>
    </submittedName>
</protein>
<keyword evidence="1" id="KW-0812">Transmembrane</keyword>
<dbReference type="EMBL" id="SXDP01000007">
    <property type="protein sequence ID" value="NEZ47405.1"/>
    <property type="molecule type" value="Genomic_DNA"/>
</dbReference>
<comment type="caution">
    <text evidence="2">The sequence shown here is derived from an EMBL/GenBank/DDBJ whole genome shotgun (WGS) entry which is preliminary data.</text>
</comment>
<evidence type="ECO:0000313" key="3">
    <source>
        <dbReference type="Proteomes" id="UP000473885"/>
    </source>
</evidence>
<dbReference type="InterPro" id="IPR014202">
    <property type="entry name" value="Spore_II_R"/>
</dbReference>
<evidence type="ECO:0000313" key="2">
    <source>
        <dbReference type="EMBL" id="NEZ47405.1"/>
    </source>
</evidence>
<keyword evidence="1" id="KW-1133">Transmembrane helix</keyword>
<dbReference type="Proteomes" id="UP000473885">
    <property type="component" value="Unassembled WGS sequence"/>
</dbReference>
<keyword evidence="3" id="KW-1185">Reference proteome</keyword>
<dbReference type="OrthoDB" id="9793324at2"/>
<dbReference type="Pfam" id="PF09551">
    <property type="entry name" value="Spore_II_R"/>
    <property type="match status" value="1"/>
</dbReference>
<sequence length="203" mass="23488">MKKIMGIISIIVIFLIGLQFIYINNSTSVGEDISHKIIRFHVIANSDTLEDQSLKLKVKDEVIKYMMPKLKESKNINESRKILRQNDNAIKEIAFNVIKEYGYDYSVNTSLDREKFPIKTYGNITLPQGDYEAYKITIGSGEGQNWWCVMFPPLCFVDVTKGQVSDKKTEEQMKRVLNSNEYKYIDNNNKPVQVKFKIAESLK</sequence>
<evidence type="ECO:0000256" key="1">
    <source>
        <dbReference type="SAM" id="Phobius"/>
    </source>
</evidence>
<reference evidence="2 3" key="1">
    <citation type="submission" date="2019-04" db="EMBL/GenBank/DDBJ databases">
        <title>Genome sequencing of Clostridium botulinum Groups I-IV and Clostridium butyricum.</title>
        <authorList>
            <person name="Brunt J."/>
            <person name="Van Vliet A.H.M."/>
            <person name="Stringer S.C."/>
            <person name="Carter A.T."/>
            <person name="Peck M.W."/>
        </authorList>
    </citation>
    <scope>NUCLEOTIDE SEQUENCE [LARGE SCALE GENOMIC DNA]</scope>
    <source>
        <strain evidence="2 3">IFR 18/094</strain>
    </source>
</reference>
<dbReference type="RefSeq" id="WP_050608341.1">
    <property type="nucleotide sequence ID" value="NZ_CABKUB010000006.1"/>
</dbReference>